<protein>
    <recommendedName>
        <fullName evidence="5 10">Phosphoenolpyruvate carboxylase</fullName>
        <shortName evidence="10">PEPC</shortName>
        <shortName evidence="10">PEPCase</shortName>
        <ecNumber evidence="4 10">4.1.1.31</ecNumber>
    </recommendedName>
</protein>
<evidence type="ECO:0000256" key="5">
    <source>
        <dbReference type="ARBA" id="ARBA00022419"/>
    </source>
</evidence>
<sequence>MLETISNNVRALGEVLGQTIAEDKGDGWVDKIEGVRLLGKRIVAGENHAVEDLQTIFANSTEQDLLIHARAFSQFLNLANVAEQQHTTSEQGLAELDLPHPLDSLSEKLTGIDANAFKQALKKLHIELVLTAHPTEVNRRTFIHKYNEVADELSKGEAPLSGRVQEIIEQAWHTNEIRQQRPTPLDESRWGLHAITDSLWHAVPQFVRELDELSQTLIGESLAEDIVPITMASWMAGDRDGNPFVTAKLSKQAILQARLIAAELYLTDFESLYLELSMHKATDDLIEADINNIGPYRAVITQLISELKDSIALLRDGKTKGAISSSEDLLTPLKACRNSLLAVGLTRVANSQVLDLIRKVQCFGISLVKLDIRQHSERHDEAIGEIVSALDLGDYATWDEARRVEFLLGEINNPRPLLPRVTWSENTQEVLDTFAMVAKQPREVLGIYIISMASKVSDVLAVNLLMKATGFSWDMPIAPLFETLDDLNNAPKVMGDLLNIKQYLTRCNKQQYVMIGYSDSAKDAGVLAATWAQYQAQEALVQVFKQFEVELKLFHGRGGTIGRGGGPAHDAIASQPPGTLDGGLRVTEQGETIRYKFGLPNLAVRSLHLYASAILESLIHPQPVPPASWRELMNNMASLSCEIYRGYIREEPNFVRYFRQATPEQELSSLPLGSRPSKRRSDGGIESLRAIPWIFAWSQNRLVLPSWLGLGQAIKAFYQENAALMNEMLENWPYFKARISLTEMVYLKSDPQLSALYDAALVEPELQGLGEQLRSQLQQDEQAVLTLLNQAHTLESDPWNLSSFRLRQPYLVPLHLLQIEALKRLRNKPEHPESEQVLMVTMAGIATGMRNTG</sequence>
<dbReference type="PRINTS" id="PR00150">
    <property type="entry name" value="PEPCARBXLASE"/>
</dbReference>
<proteinExistence type="inferred from homology"/>
<keyword evidence="7 10" id="KW-0456">Lyase</keyword>
<dbReference type="Proteomes" id="UP000030341">
    <property type="component" value="Chromosome 2"/>
</dbReference>
<feature type="active site" evidence="10 12">
    <location>
        <position position="522"/>
    </location>
</feature>
<dbReference type="Gene3D" id="1.20.1440.90">
    <property type="entry name" value="Phosphoenolpyruvate/pyruvate domain"/>
    <property type="match status" value="1"/>
</dbReference>
<dbReference type="KEGG" id="pseo:OM33_17210"/>
<reference evidence="13 14" key="1">
    <citation type="submission" date="2014-11" db="EMBL/GenBank/DDBJ databases">
        <title>Complete Genome Sequence of Pseudoalteromonas sp. Strain OCN003 Isolated from Kaneohe Bay, Oahu, Hawaii.</title>
        <authorList>
            <person name="Beurmann S."/>
            <person name="Videau P."/>
            <person name="Ushijima B."/>
            <person name="Smith A.M."/>
            <person name="Aeby G.S."/>
            <person name="Callahan S.M."/>
            <person name="Belcaid M."/>
        </authorList>
    </citation>
    <scope>NUCLEOTIDE SEQUENCE [LARGE SCALE GENOMIC DNA]</scope>
    <source>
        <strain evidence="13 14">OCN003</strain>
    </source>
</reference>
<comment type="similarity">
    <text evidence="3 10">Belongs to the PEPCase type 1 family.</text>
</comment>
<dbReference type="STRING" id="1348114.OM33_17210"/>
<dbReference type="GO" id="GO:0006099">
    <property type="term" value="P:tricarboxylic acid cycle"/>
    <property type="evidence" value="ECO:0007669"/>
    <property type="project" value="InterPro"/>
</dbReference>
<keyword evidence="8 10" id="KW-0120">Carbon dioxide fixation</keyword>
<evidence type="ECO:0000256" key="3">
    <source>
        <dbReference type="ARBA" id="ARBA00008346"/>
    </source>
</evidence>
<dbReference type="InterPro" id="IPR033129">
    <property type="entry name" value="PEPCASE_His_AS"/>
</dbReference>
<name>A0A0A7EJW4_9GAMM</name>
<accession>A0A0A7EJW4</accession>
<evidence type="ECO:0000256" key="6">
    <source>
        <dbReference type="ARBA" id="ARBA00022842"/>
    </source>
</evidence>
<dbReference type="EMBL" id="CP009889">
    <property type="protein sequence ID" value="AIY66843.1"/>
    <property type="molecule type" value="Genomic_DNA"/>
</dbReference>
<evidence type="ECO:0000256" key="11">
    <source>
        <dbReference type="PROSITE-ProRule" id="PRU10111"/>
    </source>
</evidence>
<evidence type="ECO:0000256" key="1">
    <source>
        <dbReference type="ARBA" id="ARBA00001946"/>
    </source>
</evidence>
<feature type="active site" evidence="10 11">
    <location>
        <position position="133"/>
    </location>
</feature>
<evidence type="ECO:0000256" key="2">
    <source>
        <dbReference type="ARBA" id="ARBA00003670"/>
    </source>
</evidence>
<comment type="subunit">
    <text evidence="10">Homotetramer.</text>
</comment>
<dbReference type="Pfam" id="PF00311">
    <property type="entry name" value="PEPcase"/>
    <property type="match status" value="1"/>
</dbReference>
<evidence type="ECO:0000256" key="7">
    <source>
        <dbReference type="ARBA" id="ARBA00023239"/>
    </source>
</evidence>
<dbReference type="eggNOG" id="COG2352">
    <property type="taxonomic scope" value="Bacteria"/>
</dbReference>
<evidence type="ECO:0000256" key="12">
    <source>
        <dbReference type="PROSITE-ProRule" id="PRU10112"/>
    </source>
</evidence>
<dbReference type="GO" id="GO:0005829">
    <property type="term" value="C:cytosol"/>
    <property type="evidence" value="ECO:0007669"/>
    <property type="project" value="TreeGrafter"/>
</dbReference>
<keyword evidence="13" id="KW-0670">Pyruvate</keyword>
<dbReference type="NCBIfam" id="NF000584">
    <property type="entry name" value="PRK00009.1"/>
    <property type="match status" value="1"/>
</dbReference>
<dbReference type="GO" id="GO:0015977">
    <property type="term" value="P:carbon fixation"/>
    <property type="evidence" value="ECO:0007669"/>
    <property type="project" value="UniProtKB-UniRule"/>
</dbReference>
<gene>
    <name evidence="10" type="primary">ppc</name>
    <name evidence="13" type="ORF">OM33_17210</name>
</gene>
<dbReference type="GO" id="GO:0000287">
    <property type="term" value="F:magnesium ion binding"/>
    <property type="evidence" value="ECO:0007669"/>
    <property type="project" value="UniProtKB-UniRule"/>
</dbReference>
<dbReference type="InterPro" id="IPR021135">
    <property type="entry name" value="PEP_COase"/>
</dbReference>
<dbReference type="InterPro" id="IPR015813">
    <property type="entry name" value="Pyrv/PenolPyrv_kinase-like_dom"/>
</dbReference>
<dbReference type="PROSITE" id="PS00393">
    <property type="entry name" value="PEPCASE_2"/>
    <property type="match status" value="1"/>
</dbReference>
<keyword evidence="14" id="KW-1185">Reference proteome</keyword>
<evidence type="ECO:0000313" key="14">
    <source>
        <dbReference type="Proteomes" id="UP000030341"/>
    </source>
</evidence>
<comment type="catalytic activity">
    <reaction evidence="9 10">
        <text>oxaloacetate + phosphate = phosphoenolpyruvate + hydrogencarbonate</text>
        <dbReference type="Rhea" id="RHEA:28370"/>
        <dbReference type="ChEBI" id="CHEBI:16452"/>
        <dbReference type="ChEBI" id="CHEBI:17544"/>
        <dbReference type="ChEBI" id="CHEBI:43474"/>
        <dbReference type="ChEBI" id="CHEBI:58702"/>
        <dbReference type="EC" id="4.1.1.31"/>
    </reaction>
</comment>
<evidence type="ECO:0000313" key="13">
    <source>
        <dbReference type="EMBL" id="AIY66843.1"/>
    </source>
</evidence>
<evidence type="ECO:0000256" key="8">
    <source>
        <dbReference type="ARBA" id="ARBA00023300"/>
    </source>
</evidence>
<dbReference type="PROSITE" id="PS00781">
    <property type="entry name" value="PEPCASE_1"/>
    <property type="match status" value="1"/>
</dbReference>
<dbReference type="AlphaFoldDB" id="A0A0A7EJW4"/>
<organism evidence="13 14">
    <name type="scientific">Pseudoalteromonas piratica</name>
    <dbReference type="NCBI Taxonomy" id="1348114"/>
    <lineage>
        <taxon>Bacteria</taxon>
        <taxon>Pseudomonadati</taxon>
        <taxon>Pseudomonadota</taxon>
        <taxon>Gammaproteobacteria</taxon>
        <taxon>Alteromonadales</taxon>
        <taxon>Pseudoalteromonadaceae</taxon>
        <taxon>Pseudoalteromonas</taxon>
    </lineage>
</organism>
<dbReference type="PANTHER" id="PTHR30523:SF6">
    <property type="entry name" value="PHOSPHOENOLPYRUVATE CARBOXYLASE"/>
    <property type="match status" value="1"/>
</dbReference>
<evidence type="ECO:0000256" key="4">
    <source>
        <dbReference type="ARBA" id="ARBA00012305"/>
    </source>
</evidence>
<dbReference type="PANTHER" id="PTHR30523">
    <property type="entry name" value="PHOSPHOENOLPYRUVATE CARBOXYLASE"/>
    <property type="match status" value="1"/>
</dbReference>
<dbReference type="SUPFAM" id="SSF51621">
    <property type="entry name" value="Phosphoenolpyruvate/pyruvate domain"/>
    <property type="match status" value="1"/>
</dbReference>
<dbReference type="HOGENOM" id="CLU_006557_2_0_6"/>
<evidence type="ECO:0000256" key="9">
    <source>
        <dbReference type="ARBA" id="ARBA00048995"/>
    </source>
</evidence>
<dbReference type="EC" id="4.1.1.31" evidence="4 10"/>
<dbReference type="GO" id="GO:0006107">
    <property type="term" value="P:oxaloacetate metabolic process"/>
    <property type="evidence" value="ECO:0007669"/>
    <property type="project" value="UniProtKB-UniRule"/>
</dbReference>
<dbReference type="OrthoDB" id="9768133at2"/>
<dbReference type="HAMAP" id="MF_00595">
    <property type="entry name" value="PEPcase_type1"/>
    <property type="match status" value="1"/>
</dbReference>
<evidence type="ECO:0000256" key="10">
    <source>
        <dbReference type="HAMAP-Rule" id="MF_00595"/>
    </source>
</evidence>
<comment type="function">
    <text evidence="2 10">Forms oxaloacetate, a four-carbon dicarboxylic acid source for the tricarboxylic acid cycle.</text>
</comment>
<dbReference type="InterPro" id="IPR022805">
    <property type="entry name" value="PEP_COase_bac/pln-type"/>
</dbReference>
<dbReference type="GO" id="GO:0008964">
    <property type="term" value="F:phosphoenolpyruvate carboxylase activity"/>
    <property type="evidence" value="ECO:0007669"/>
    <property type="project" value="UniProtKB-UniRule"/>
</dbReference>
<comment type="cofactor">
    <cofactor evidence="1 10">
        <name>Mg(2+)</name>
        <dbReference type="ChEBI" id="CHEBI:18420"/>
    </cofactor>
</comment>
<keyword evidence="6 10" id="KW-0460">Magnesium</keyword>
<dbReference type="InterPro" id="IPR018129">
    <property type="entry name" value="PEP_COase_Lys_AS"/>
</dbReference>
<dbReference type="RefSeq" id="WP_040135401.1">
    <property type="nucleotide sequence ID" value="NZ_CP009889.1"/>
</dbReference>